<organism evidence="2 3">
    <name type="scientific">Gymnodraco acuticeps</name>
    <name type="common">Antarctic dragonfish</name>
    <dbReference type="NCBI Taxonomy" id="8218"/>
    <lineage>
        <taxon>Eukaryota</taxon>
        <taxon>Metazoa</taxon>
        <taxon>Chordata</taxon>
        <taxon>Craniata</taxon>
        <taxon>Vertebrata</taxon>
        <taxon>Euteleostomi</taxon>
        <taxon>Actinopterygii</taxon>
        <taxon>Neopterygii</taxon>
        <taxon>Teleostei</taxon>
        <taxon>Neoteleostei</taxon>
        <taxon>Acanthomorphata</taxon>
        <taxon>Eupercaria</taxon>
        <taxon>Perciformes</taxon>
        <taxon>Notothenioidei</taxon>
        <taxon>Bathydraconidae</taxon>
        <taxon>Gymnodraco</taxon>
    </lineage>
</organism>
<dbReference type="InParanoid" id="A0A6P8UGJ2"/>
<evidence type="ECO:0000256" key="1">
    <source>
        <dbReference type="SAM" id="MobiDB-lite"/>
    </source>
</evidence>
<dbReference type="AlphaFoldDB" id="A0A6P8UGJ2"/>
<feature type="compositionally biased region" description="Polar residues" evidence="1">
    <location>
        <begin position="328"/>
        <end position="343"/>
    </location>
</feature>
<protein>
    <submittedName>
        <fullName evidence="3">Mucin-2-like isoform X1</fullName>
    </submittedName>
</protein>
<keyword evidence="2" id="KW-1185">Reference proteome</keyword>
<dbReference type="GeneID" id="117545242"/>
<gene>
    <name evidence="3" type="primary">LOC117545242</name>
</gene>
<accession>A0A6P8UGJ2</accession>
<feature type="region of interest" description="Disordered" evidence="1">
    <location>
        <begin position="328"/>
        <end position="349"/>
    </location>
</feature>
<reference evidence="3" key="1">
    <citation type="submission" date="2025-08" db="UniProtKB">
        <authorList>
            <consortium name="RefSeq"/>
        </authorList>
    </citation>
    <scope>IDENTIFICATION</scope>
</reference>
<dbReference type="RefSeq" id="XP_034070860.1">
    <property type="nucleotide sequence ID" value="XM_034214969.1"/>
</dbReference>
<name>A0A6P8UGJ2_GYMAC</name>
<sequence>MPVHRRELMSTQKVCQTCKQKIGVASRKCRQCGANQPYKEKLLKQKEKVAQEWKATQQKNHSVNKVYDSTNLLLHKWKLLERHPILLLAKRGTNGFAADCLCPWQIETEDGNNALVTIKKIYENLLNGTLAVEPATRVGEIPPLEMEDPSATQAEMAADPGSDSLSVPLLTTETDTVFTPILTPVSSGLTPPVSSGQSPPVSSGLTPALSFGLTPPVSSGLTPALSFGQSPRVSSGLTPALSFGLTPPVSFGLTPALSFGLTPPVSFGLTPPVSFGLTPPVSSGKSPPVSSGLTPALSFGLTPPVSSGQSPRVSSSLTPALSFGLTPPVSSGLTPTVSSVSSSQKRRPTRNKVAINGPYRGVGDVATLLWMVCI</sequence>
<dbReference type="KEGG" id="gacu:117545242"/>
<proteinExistence type="predicted"/>
<evidence type="ECO:0000313" key="3">
    <source>
        <dbReference type="RefSeq" id="XP_034070860.1"/>
    </source>
</evidence>
<evidence type="ECO:0000313" key="2">
    <source>
        <dbReference type="Proteomes" id="UP000515161"/>
    </source>
</evidence>
<dbReference type="OrthoDB" id="8746661at2759"/>
<dbReference type="Proteomes" id="UP000515161">
    <property type="component" value="Unplaced"/>
</dbReference>